<protein>
    <submittedName>
        <fullName evidence="2">Uncharacterized protein</fullName>
    </submittedName>
</protein>
<evidence type="ECO:0000256" key="1">
    <source>
        <dbReference type="SAM" id="MobiDB-lite"/>
    </source>
</evidence>
<keyword evidence="3" id="KW-1185">Reference proteome</keyword>
<feature type="region of interest" description="Disordered" evidence="1">
    <location>
        <begin position="9"/>
        <end position="34"/>
    </location>
</feature>
<sequence>MTLVTILPGGLFSSPLRTRQSAGSASSQPPCPVSGFSSKCPCLEPIHSSHAQTSHRPDETSPWPPQQKTASCPLPIITDCQLCTACRLRCRSDKLTSAHFSAMRHVTSPAS</sequence>
<accession>A0A6A5QXK6</accession>
<feature type="compositionally biased region" description="Polar residues" evidence="1">
    <location>
        <begin position="15"/>
        <end position="28"/>
    </location>
</feature>
<feature type="region of interest" description="Disordered" evidence="1">
    <location>
        <begin position="48"/>
        <end position="68"/>
    </location>
</feature>
<reference evidence="2" key="1">
    <citation type="journal article" date="2020" name="Stud. Mycol.">
        <title>101 Dothideomycetes genomes: a test case for predicting lifestyles and emergence of pathogens.</title>
        <authorList>
            <person name="Haridas S."/>
            <person name="Albert R."/>
            <person name="Binder M."/>
            <person name="Bloem J."/>
            <person name="Labutti K."/>
            <person name="Salamov A."/>
            <person name="Andreopoulos B."/>
            <person name="Baker S."/>
            <person name="Barry K."/>
            <person name="Bills G."/>
            <person name="Bluhm B."/>
            <person name="Cannon C."/>
            <person name="Castanera R."/>
            <person name="Culley D."/>
            <person name="Daum C."/>
            <person name="Ezra D."/>
            <person name="Gonzalez J."/>
            <person name="Henrissat B."/>
            <person name="Kuo A."/>
            <person name="Liang C."/>
            <person name="Lipzen A."/>
            <person name="Lutzoni F."/>
            <person name="Magnuson J."/>
            <person name="Mondo S."/>
            <person name="Nolan M."/>
            <person name="Ohm R."/>
            <person name="Pangilinan J."/>
            <person name="Park H.-J."/>
            <person name="Ramirez L."/>
            <person name="Alfaro M."/>
            <person name="Sun H."/>
            <person name="Tritt A."/>
            <person name="Yoshinaga Y."/>
            <person name="Zwiers L.-H."/>
            <person name="Turgeon B."/>
            <person name="Goodwin S."/>
            <person name="Spatafora J."/>
            <person name="Crous P."/>
            <person name="Grigoriev I."/>
        </authorList>
    </citation>
    <scope>NUCLEOTIDE SEQUENCE</scope>
    <source>
        <strain evidence="2">HMLAC05119</strain>
    </source>
</reference>
<dbReference type="AlphaFoldDB" id="A0A6A5QXK6"/>
<proteinExistence type="predicted"/>
<dbReference type="Proteomes" id="UP000800096">
    <property type="component" value="Unassembled WGS sequence"/>
</dbReference>
<evidence type="ECO:0000313" key="3">
    <source>
        <dbReference type="Proteomes" id="UP000800096"/>
    </source>
</evidence>
<organism evidence="2 3">
    <name type="scientific">Ampelomyces quisqualis</name>
    <name type="common">Powdery mildew agent</name>
    <dbReference type="NCBI Taxonomy" id="50730"/>
    <lineage>
        <taxon>Eukaryota</taxon>
        <taxon>Fungi</taxon>
        <taxon>Dikarya</taxon>
        <taxon>Ascomycota</taxon>
        <taxon>Pezizomycotina</taxon>
        <taxon>Dothideomycetes</taxon>
        <taxon>Pleosporomycetidae</taxon>
        <taxon>Pleosporales</taxon>
        <taxon>Pleosporineae</taxon>
        <taxon>Phaeosphaeriaceae</taxon>
        <taxon>Ampelomyces</taxon>
    </lineage>
</organism>
<name>A0A6A5QXK6_AMPQU</name>
<gene>
    <name evidence="2" type="ORF">BDU57DRAFT_508854</name>
</gene>
<evidence type="ECO:0000313" key="2">
    <source>
        <dbReference type="EMBL" id="KAF1920505.1"/>
    </source>
</evidence>
<dbReference type="EMBL" id="ML979132">
    <property type="protein sequence ID" value="KAF1920505.1"/>
    <property type="molecule type" value="Genomic_DNA"/>
</dbReference>